<dbReference type="GO" id="GO:0005829">
    <property type="term" value="C:cytosol"/>
    <property type="evidence" value="ECO:0007669"/>
    <property type="project" value="TreeGrafter"/>
</dbReference>
<proteinExistence type="predicted"/>
<dbReference type="GO" id="GO:0010181">
    <property type="term" value="F:FMN binding"/>
    <property type="evidence" value="ECO:0007669"/>
    <property type="project" value="TreeGrafter"/>
</dbReference>
<dbReference type="RefSeq" id="WP_166918708.1">
    <property type="nucleotide sequence ID" value="NZ_JAASRN010000001.1"/>
</dbReference>
<reference evidence="2 3" key="1">
    <citation type="submission" date="2020-03" db="EMBL/GenBank/DDBJ databases">
        <title>Genomic Encyclopedia of Type Strains, Phase IV (KMG-IV): sequencing the most valuable type-strain genomes for metagenomic binning, comparative biology and taxonomic classification.</title>
        <authorList>
            <person name="Goeker M."/>
        </authorList>
    </citation>
    <scope>NUCLEOTIDE SEQUENCE [LARGE SCALE GENOMIC DNA]</scope>
    <source>
        <strain evidence="2 3">DSM 5718</strain>
    </source>
</reference>
<gene>
    <name evidence="2" type="ORF">FHS56_000962</name>
</gene>
<dbReference type="EMBL" id="JAASRN010000001">
    <property type="protein sequence ID" value="NIK73476.1"/>
    <property type="molecule type" value="Genomic_DNA"/>
</dbReference>
<dbReference type="PANTHER" id="PTHR30543:SF21">
    <property type="entry name" value="NAD(P)H-DEPENDENT FMN REDUCTASE LOT6"/>
    <property type="match status" value="1"/>
</dbReference>
<dbReference type="AlphaFoldDB" id="A0A846MPI1"/>
<dbReference type="Gene3D" id="3.40.50.360">
    <property type="match status" value="1"/>
</dbReference>
<evidence type="ECO:0000313" key="3">
    <source>
        <dbReference type="Proteomes" id="UP000537126"/>
    </source>
</evidence>
<evidence type="ECO:0000313" key="2">
    <source>
        <dbReference type="EMBL" id="NIK73476.1"/>
    </source>
</evidence>
<comment type="caution">
    <text evidence="2">The sequence shown here is derived from an EMBL/GenBank/DDBJ whole genome shotgun (WGS) entry which is preliminary data.</text>
</comment>
<evidence type="ECO:0000259" key="1">
    <source>
        <dbReference type="Pfam" id="PF03358"/>
    </source>
</evidence>
<dbReference type="Pfam" id="PF03358">
    <property type="entry name" value="FMN_red"/>
    <property type="match status" value="1"/>
</dbReference>
<protein>
    <submittedName>
        <fullName evidence="2">NAD(P)H-dependent FMN reductase</fullName>
    </submittedName>
</protein>
<dbReference type="InterPro" id="IPR050712">
    <property type="entry name" value="NAD(P)H-dep_reductase"/>
</dbReference>
<dbReference type="PANTHER" id="PTHR30543">
    <property type="entry name" value="CHROMATE REDUCTASE"/>
    <property type="match status" value="1"/>
</dbReference>
<dbReference type="GO" id="GO:0016491">
    <property type="term" value="F:oxidoreductase activity"/>
    <property type="evidence" value="ECO:0007669"/>
    <property type="project" value="InterPro"/>
</dbReference>
<dbReference type="SUPFAM" id="SSF52218">
    <property type="entry name" value="Flavoproteins"/>
    <property type="match status" value="1"/>
</dbReference>
<sequence length="173" mass="19203">MIGIVVGTNRKEAVSEQVATYYATLLNERGHSADIIRLTELPPDFIATALYENEGKNEHFNRLRDRLLAATRLVFIVPEYNGSFPGVLKAFLDGFPYPSGLEGKRIALVGVSSGIQGGALALSHLNDVFSYLHADVVGVRVKLMQIDQYLQEGKITHPFYNQLLNMQIDALVR</sequence>
<dbReference type="InterPro" id="IPR029039">
    <property type="entry name" value="Flavoprotein-like_sf"/>
</dbReference>
<keyword evidence="3" id="KW-1185">Reference proteome</keyword>
<dbReference type="InterPro" id="IPR005025">
    <property type="entry name" value="FMN_Rdtase-like_dom"/>
</dbReference>
<organism evidence="2 3">
    <name type="scientific">Thermonema lapsum</name>
    <dbReference type="NCBI Taxonomy" id="28195"/>
    <lineage>
        <taxon>Bacteria</taxon>
        <taxon>Pseudomonadati</taxon>
        <taxon>Bacteroidota</taxon>
        <taxon>Cytophagia</taxon>
        <taxon>Cytophagales</taxon>
        <taxon>Thermonemataceae</taxon>
        <taxon>Thermonema</taxon>
    </lineage>
</organism>
<dbReference type="Proteomes" id="UP000537126">
    <property type="component" value="Unassembled WGS sequence"/>
</dbReference>
<name>A0A846MPI1_9BACT</name>
<accession>A0A846MPI1</accession>
<feature type="domain" description="NADPH-dependent FMN reductase-like" evidence="1">
    <location>
        <begin position="2"/>
        <end position="138"/>
    </location>
</feature>